<accession>A0A6C0M3Z7</accession>
<dbReference type="AlphaFoldDB" id="A0A6C0M3Z7"/>
<reference evidence="1" key="1">
    <citation type="journal article" date="2020" name="Nature">
        <title>Giant virus diversity and host interactions through global metagenomics.</title>
        <authorList>
            <person name="Schulz F."/>
            <person name="Roux S."/>
            <person name="Paez-Espino D."/>
            <person name="Jungbluth S."/>
            <person name="Walsh D.A."/>
            <person name="Denef V.J."/>
            <person name="McMahon K.D."/>
            <person name="Konstantinidis K.T."/>
            <person name="Eloe-Fadrosh E.A."/>
            <person name="Kyrpides N.C."/>
            <person name="Woyke T."/>
        </authorList>
    </citation>
    <scope>NUCLEOTIDE SEQUENCE</scope>
    <source>
        <strain evidence="1">GVMAG-S-1035124-57</strain>
    </source>
</reference>
<proteinExistence type="predicted"/>
<name>A0A6C0M3Z7_9ZZZZ</name>
<sequence>MDANSSDRTKAERQAQVKPILEKLTELKLHASKFAAVKALMLQIQDYIKNGEPQHINIVFPEFGRRIKGTLETNRHVESSVKLSENLRFSEPFP</sequence>
<dbReference type="EMBL" id="MN740631">
    <property type="protein sequence ID" value="QHU36681.1"/>
    <property type="molecule type" value="Genomic_DNA"/>
</dbReference>
<protein>
    <submittedName>
        <fullName evidence="1">Uncharacterized protein</fullName>
    </submittedName>
</protein>
<evidence type="ECO:0000313" key="1">
    <source>
        <dbReference type="EMBL" id="QHU36681.1"/>
    </source>
</evidence>
<organism evidence="1">
    <name type="scientific">viral metagenome</name>
    <dbReference type="NCBI Taxonomy" id="1070528"/>
    <lineage>
        <taxon>unclassified sequences</taxon>
        <taxon>metagenomes</taxon>
        <taxon>organismal metagenomes</taxon>
    </lineage>
</organism>